<dbReference type="Proteomes" id="UP000419743">
    <property type="component" value="Unassembled WGS sequence"/>
</dbReference>
<proteinExistence type="inferred from homology"/>
<feature type="domain" description="Activator of Hsp90 ATPase homologue 1/2-like C-terminal" evidence="2">
    <location>
        <begin position="23"/>
        <end position="154"/>
    </location>
</feature>
<comment type="caution">
    <text evidence="3">The sequence shown here is derived from an EMBL/GenBank/DDBJ whole genome shotgun (WGS) entry which is preliminary data.</text>
</comment>
<dbReference type="Pfam" id="PF08327">
    <property type="entry name" value="AHSA1"/>
    <property type="match status" value="1"/>
</dbReference>
<keyword evidence="4" id="KW-1185">Reference proteome</keyword>
<dbReference type="InterPro" id="IPR023393">
    <property type="entry name" value="START-like_dom_sf"/>
</dbReference>
<dbReference type="InterPro" id="IPR013538">
    <property type="entry name" value="ASHA1/2-like_C"/>
</dbReference>
<accession>A0A7M4DT83</accession>
<evidence type="ECO:0000313" key="4">
    <source>
        <dbReference type="Proteomes" id="UP000419743"/>
    </source>
</evidence>
<dbReference type="SUPFAM" id="SSF55961">
    <property type="entry name" value="Bet v1-like"/>
    <property type="match status" value="1"/>
</dbReference>
<dbReference type="Gene3D" id="3.30.530.20">
    <property type="match status" value="1"/>
</dbReference>
<organism evidence="3 4">
    <name type="scientific">Occultella aeris</name>
    <dbReference type="NCBI Taxonomy" id="2761496"/>
    <lineage>
        <taxon>Bacteria</taxon>
        <taxon>Bacillati</taxon>
        <taxon>Actinomycetota</taxon>
        <taxon>Actinomycetes</taxon>
        <taxon>Micrococcales</taxon>
        <taxon>Ruaniaceae</taxon>
        <taxon>Occultella</taxon>
    </lineage>
</organism>
<protein>
    <recommendedName>
        <fullName evidence="2">Activator of Hsp90 ATPase homologue 1/2-like C-terminal domain-containing protein</fullName>
    </recommendedName>
</protein>
<sequence length="156" mass="17344">MSNATTISAPAGVPFIEITREFDAPVEAVYRAHVEPDLIKQWLGPRGYEMTIDRYDVSSGGGYAYTHVNGDEAYRFRGVFHTARENELIIQTFEFEGFPDTVSIESMTFEALEGGRTRLTGRSVYPTQEARDGMVDSGMESGVNDGYERLDELLAG</sequence>
<evidence type="ECO:0000256" key="1">
    <source>
        <dbReference type="ARBA" id="ARBA00006817"/>
    </source>
</evidence>
<dbReference type="CDD" id="cd07826">
    <property type="entry name" value="SRPBCC_CalC_Aha1-like_9"/>
    <property type="match status" value="1"/>
</dbReference>
<dbReference type="EMBL" id="CACRYJ010000071">
    <property type="protein sequence ID" value="VZO40677.1"/>
    <property type="molecule type" value="Genomic_DNA"/>
</dbReference>
<reference evidence="3 4" key="1">
    <citation type="submission" date="2019-11" db="EMBL/GenBank/DDBJ databases">
        <authorList>
            <person name="Criscuolo A."/>
        </authorList>
    </citation>
    <scope>NUCLEOTIDE SEQUENCE [LARGE SCALE GENOMIC DNA]</scope>
    <source>
        <strain evidence="3">CIP111667</strain>
    </source>
</reference>
<comment type="similarity">
    <text evidence="1">Belongs to the AHA1 family.</text>
</comment>
<evidence type="ECO:0000313" key="3">
    <source>
        <dbReference type="EMBL" id="VZO40677.1"/>
    </source>
</evidence>
<dbReference type="RefSeq" id="WP_156743905.1">
    <property type="nucleotide sequence ID" value="NZ_CACRYJ010000071.1"/>
</dbReference>
<evidence type="ECO:0000259" key="2">
    <source>
        <dbReference type="Pfam" id="PF08327"/>
    </source>
</evidence>
<name>A0A7M4DT83_9MICO</name>
<dbReference type="AlphaFoldDB" id="A0A7M4DT83"/>
<gene>
    <name evidence="3" type="ORF">HALOF300_05385</name>
</gene>